<evidence type="ECO:0000313" key="2">
    <source>
        <dbReference type="Proteomes" id="UP000248925"/>
    </source>
</evidence>
<dbReference type="AlphaFoldDB" id="A0A2W4D2S5"/>
<comment type="caution">
    <text evidence="1">The sequence shown here is derived from an EMBL/GenBank/DDBJ whole genome shotgun (WGS) entry which is preliminary data.</text>
</comment>
<gene>
    <name evidence="1" type="ORF">CPY51_02725</name>
</gene>
<dbReference type="EMBL" id="PCDP01000001">
    <property type="protein sequence ID" value="PZM17158.1"/>
    <property type="molecule type" value="Genomic_DNA"/>
</dbReference>
<organism evidence="1 2">
    <name type="scientific">Rhizobium tubonense</name>
    <dbReference type="NCBI Taxonomy" id="484088"/>
    <lineage>
        <taxon>Bacteria</taxon>
        <taxon>Pseudomonadati</taxon>
        <taxon>Pseudomonadota</taxon>
        <taxon>Alphaproteobacteria</taxon>
        <taxon>Hyphomicrobiales</taxon>
        <taxon>Rhizobiaceae</taxon>
        <taxon>Rhizobium/Agrobacterium group</taxon>
        <taxon>Rhizobium</taxon>
    </lineage>
</organism>
<protein>
    <submittedName>
        <fullName evidence="1">Uncharacterized protein</fullName>
    </submittedName>
</protein>
<reference evidence="1 2" key="1">
    <citation type="journal article" date="2018" name="Sci. Rep.">
        <title>Rhizobium tumorigenes sp. nov., a novel plant tumorigenic bacterium isolated from cane gall tumors on thornless blackberry.</title>
        <authorList>
            <person name="Kuzmanovi N."/>
            <person name="Smalla K."/>
            <person name="Gronow S."/>
            <person name="PuBawska J."/>
        </authorList>
    </citation>
    <scope>NUCLEOTIDE SEQUENCE [LARGE SCALE GENOMIC DNA]</scope>
    <source>
        <strain evidence="1 2">CCBAU 85046</strain>
    </source>
</reference>
<evidence type="ECO:0000313" key="1">
    <source>
        <dbReference type="EMBL" id="PZM17158.1"/>
    </source>
</evidence>
<proteinExistence type="predicted"/>
<sequence>MDHKPNPPYAVALEAWENEGGAPSHAALRFRCGQRGAWKRSWSIYEVEALMPTAIASIALRGLDPNKLQHRFEMR</sequence>
<dbReference type="RefSeq" id="WP_111158486.1">
    <property type="nucleotide sequence ID" value="NZ_PCDP01000001.1"/>
</dbReference>
<name>A0A2W4D2S5_9HYPH</name>
<keyword evidence="2" id="KW-1185">Reference proteome</keyword>
<dbReference type="OrthoDB" id="8096922at2"/>
<dbReference type="Proteomes" id="UP000248925">
    <property type="component" value="Unassembled WGS sequence"/>
</dbReference>
<accession>A0A2W4D2S5</accession>